<dbReference type="GO" id="GO:0005737">
    <property type="term" value="C:cytoplasm"/>
    <property type="evidence" value="ECO:0007669"/>
    <property type="project" value="TreeGrafter"/>
</dbReference>
<feature type="domain" description="CBS" evidence="7">
    <location>
        <begin position="643"/>
        <end position="700"/>
    </location>
</feature>
<evidence type="ECO:0000256" key="1">
    <source>
        <dbReference type="ARBA" id="ARBA00006750"/>
    </source>
</evidence>
<evidence type="ECO:0000256" key="3">
    <source>
        <dbReference type="ARBA" id="ARBA00023122"/>
    </source>
</evidence>
<feature type="domain" description="CBS" evidence="7">
    <location>
        <begin position="569"/>
        <end position="631"/>
    </location>
</feature>
<dbReference type="EMBL" id="KL367524">
    <property type="protein sequence ID" value="KFD66489.1"/>
    <property type="molecule type" value="Genomic_DNA"/>
</dbReference>
<dbReference type="GO" id="GO:0019887">
    <property type="term" value="F:protein kinase regulator activity"/>
    <property type="evidence" value="ECO:0007669"/>
    <property type="project" value="TreeGrafter"/>
</dbReference>
<evidence type="ECO:0000259" key="7">
    <source>
        <dbReference type="PROSITE" id="PS51371"/>
    </source>
</evidence>
<dbReference type="PANTHER" id="PTHR13780">
    <property type="entry name" value="AMP-ACTIVATED PROTEIN KINASE, GAMMA REGULATORY SUBUNIT"/>
    <property type="match status" value="1"/>
</dbReference>
<dbReference type="GO" id="GO:0016208">
    <property type="term" value="F:AMP binding"/>
    <property type="evidence" value="ECO:0007669"/>
    <property type="project" value="TreeGrafter"/>
</dbReference>
<dbReference type="CDD" id="cd04641">
    <property type="entry name" value="CBS_euAMPK_gamma-like_repeat2"/>
    <property type="match status" value="1"/>
</dbReference>
<dbReference type="PANTHER" id="PTHR13780:SF35">
    <property type="entry name" value="LD22662P"/>
    <property type="match status" value="1"/>
</dbReference>
<dbReference type="PROSITE" id="PS51371">
    <property type="entry name" value="CBS"/>
    <property type="match status" value="3"/>
</dbReference>
<dbReference type="SUPFAM" id="SSF54631">
    <property type="entry name" value="CBS-domain pair"/>
    <property type="match status" value="2"/>
</dbReference>
<reference evidence="8" key="1">
    <citation type="journal article" date="2014" name="Nat. Genet.">
        <title>Genome and transcriptome of the porcine whipworm Trichuris suis.</title>
        <authorList>
            <person name="Jex A.R."/>
            <person name="Nejsum P."/>
            <person name="Schwarz E.M."/>
            <person name="Hu L."/>
            <person name="Young N.D."/>
            <person name="Hall R.S."/>
            <person name="Korhonen P.K."/>
            <person name="Liao S."/>
            <person name="Thamsborg S."/>
            <person name="Xia J."/>
            <person name="Xu P."/>
            <person name="Wang S."/>
            <person name="Scheerlinck J.P."/>
            <person name="Hofmann A."/>
            <person name="Sternberg P.W."/>
            <person name="Wang J."/>
            <person name="Gasser R.B."/>
        </authorList>
    </citation>
    <scope>NUCLEOTIDE SEQUENCE [LARGE SCALE GENOMIC DNA]</scope>
    <source>
        <strain evidence="8">DCEP-RM93F</strain>
    </source>
</reference>
<gene>
    <name evidence="8" type="ORF">M514_05722</name>
</gene>
<evidence type="ECO:0000256" key="5">
    <source>
        <dbReference type="PROSITE-ProRule" id="PRU00703"/>
    </source>
</evidence>
<keyword evidence="2" id="KW-0677">Repeat</keyword>
<dbReference type="GO" id="GO:0019901">
    <property type="term" value="F:protein kinase binding"/>
    <property type="evidence" value="ECO:0007669"/>
    <property type="project" value="TreeGrafter"/>
</dbReference>
<proteinExistence type="inferred from homology"/>
<dbReference type="SMART" id="SM00116">
    <property type="entry name" value="CBS"/>
    <property type="match status" value="4"/>
</dbReference>
<comment type="subunit">
    <text evidence="4">AMPK is a heterotrimer of an alpha catalytic subunit (PRKAA1 or PRKAA2), a beta (PRKAB1 or PRKAB2) and a gamma non-catalytic subunits (PRKAG1, PRKAG2 or PRKAG3). Interacts with FNIP1 and FNIP2.</text>
</comment>
<accession>A0A085NAJ3</accession>
<organism evidence="8">
    <name type="scientific">Trichuris suis</name>
    <name type="common">pig whipworm</name>
    <dbReference type="NCBI Taxonomy" id="68888"/>
    <lineage>
        <taxon>Eukaryota</taxon>
        <taxon>Metazoa</taxon>
        <taxon>Ecdysozoa</taxon>
        <taxon>Nematoda</taxon>
        <taxon>Enoplea</taxon>
        <taxon>Dorylaimia</taxon>
        <taxon>Trichinellida</taxon>
        <taxon>Trichuridae</taxon>
        <taxon>Trichuris</taxon>
    </lineage>
</organism>
<dbReference type="InterPro" id="IPR050511">
    <property type="entry name" value="AMPK_gamma/SDS23_families"/>
</dbReference>
<evidence type="ECO:0000256" key="4">
    <source>
        <dbReference type="ARBA" id="ARBA00025878"/>
    </source>
</evidence>
<dbReference type="GO" id="GO:0005634">
    <property type="term" value="C:nucleus"/>
    <property type="evidence" value="ECO:0007669"/>
    <property type="project" value="TreeGrafter"/>
</dbReference>
<dbReference type="InterPro" id="IPR000644">
    <property type="entry name" value="CBS_dom"/>
</dbReference>
<dbReference type="Gene3D" id="3.10.580.10">
    <property type="entry name" value="CBS-domain"/>
    <property type="match status" value="2"/>
</dbReference>
<comment type="similarity">
    <text evidence="1">Belongs to the 5'-AMP-activated protein kinase gamma subunit family.</text>
</comment>
<evidence type="ECO:0000313" key="8">
    <source>
        <dbReference type="EMBL" id="KFD66489.1"/>
    </source>
</evidence>
<dbReference type="GO" id="GO:0031588">
    <property type="term" value="C:nucleotide-activated protein kinase complex"/>
    <property type="evidence" value="ECO:0007669"/>
    <property type="project" value="TreeGrafter"/>
</dbReference>
<protein>
    <recommendedName>
        <fullName evidence="7">CBS domain-containing protein</fullName>
    </recommendedName>
</protein>
<dbReference type="CDD" id="cd04618">
    <property type="entry name" value="CBS_euAMPK_gamma-like_repeat1"/>
    <property type="match status" value="1"/>
</dbReference>
<dbReference type="AlphaFoldDB" id="A0A085NAJ3"/>
<keyword evidence="3 5" id="KW-0129">CBS domain</keyword>
<dbReference type="InterPro" id="IPR046342">
    <property type="entry name" value="CBS_dom_sf"/>
</dbReference>
<feature type="domain" description="CBS" evidence="7">
    <location>
        <begin position="496"/>
        <end position="554"/>
    </location>
</feature>
<name>A0A085NAJ3_9BILA</name>
<dbReference type="Pfam" id="PF00571">
    <property type="entry name" value="CBS"/>
    <property type="match status" value="3"/>
</dbReference>
<evidence type="ECO:0000256" key="6">
    <source>
        <dbReference type="SAM" id="MobiDB-lite"/>
    </source>
</evidence>
<dbReference type="Proteomes" id="UP000030758">
    <property type="component" value="Unassembled WGS sequence"/>
</dbReference>
<feature type="region of interest" description="Disordered" evidence="6">
    <location>
        <begin position="126"/>
        <end position="156"/>
    </location>
</feature>
<evidence type="ECO:0000256" key="2">
    <source>
        <dbReference type="ARBA" id="ARBA00022737"/>
    </source>
</evidence>
<feature type="compositionally biased region" description="Basic and acidic residues" evidence="6">
    <location>
        <begin position="128"/>
        <end position="139"/>
    </location>
</feature>
<sequence>MGENEFAISSQSKDSNDIFAFRSTSLVAEPMRGRRKNLPEGAQRSQELSRRFSLLPNWRMFRSSKKTPTEKLNDSLISSPRCRMDMSPKKLGHFLVEQFRPRSKSDAHALTPGDAAQLIQAAAVRQAIARDDGSHEHRAQRSTYSTTSPSPPVVPSSGCNATQPIYIMVDDTQTVQPCAPSLFSDALYTGGRRLTESVATGQRKRQKGSVQQSTTSNWRLAHLTGNAVLPDRHPLSFLCGFKIGQRTLTIDLKDCFTSKRLFSHREVAHGCACACLSSCEERQTATRGSTCASQLGPLLLFRRLVPRLLFATLFPSLEPRKSRSGRRLSEPASEQLSARRPVIYNPFGRTAMDFCMRSDQSFLPAALNNSEAGGAFTNQVAAGSHTPRYYVVENKEQIYSQFIKSHRCYDLIPTSTKLVVFDTELSVKKAFFALVYNSVRAAPLWESKIQQFVGMLTITDFITILHKYYKSGEDDIKGLEEHRICSWREELGKSGKVQPLCTVDVTASLMDAVRLLCDRKVHRLPVVDVTTGNVLYILTHKRILRFLYLYMNDLPQPSFMSKSPKELGIGTWSNIHTVKKDTKLIEALRKFLELRVSALPVIDDDNRVVDIYAKFDVINLAADKAYNNLDVTVQEALKHRSAWFEGVHSCKVSDSMSVFIDTLVKCEVHRLVVTDDDNHVQGVVSLSDILAFIVLHPEAVTPSGRDTNAGIAEHDEAMEVVN</sequence>